<evidence type="ECO:0000256" key="5">
    <source>
        <dbReference type="ARBA" id="ARBA00022833"/>
    </source>
</evidence>
<evidence type="ECO:0000256" key="9">
    <source>
        <dbReference type="PIRSR" id="PIRSR601765-1"/>
    </source>
</evidence>
<comment type="cofactor">
    <cofactor evidence="9">
        <name>Zn(2+)</name>
        <dbReference type="ChEBI" id="CHEBI:29105"/>
    </cofactor>
    <text evidence="9">Binds 1 zinc ion per subunit.</text>
</comment>
<dbReference type="FunFam" id="3.40.1050.10:FF:000001">
    <property type="entry name" value="Carbonic anhydrase"/>
    <property type="match status" value="1"/>
</dbReference>
<feature type="region of interest" description="Disordered" evidence="11">
    <location>
        <begin position="136"/>
        <end position="163"/>
    </location>
</feature>
<dbReference type="GO" id="GO:0004089">
    <property type="term" value="F:carbonate dehydratase activity"/>
    <property type="evidence" value="ECO:0007669"/>
    <property type="project" value="UniProtKB-EC"/>
</dbReference>
<evidence type="ECO:0000256" key="4">
    <source>
        <dbReference type="ARBA" id="ARBA00022723"/>
    </source>
</evidence>
<dbReference type="Proteomes" id="UP000298138">
    <property type="component" value="Unassembled WGS sequence"/>
</dbReference>
<feature type="coiled-coil region" evidence="10">
    <location>
        <begin position="296"/>
        <end position="323"/>
    </location>
</feature>
<accession>A0A4S2N1B4</accession>
<dbReference type="PROSITE" id="PS00705">
    <property type="entry name" value="PROK_CO2_ANHYDRASE_2"/>
    <property type="match status" value="1"/>
</dbReference>
<feature type="binding site" evidence="9">
    <location>
        <position position="277"/>
    </location>
    <ligand>
        <name>Zn(2+)</name>
        <dbReference type="ChEBI" id="CHEBI:29105"/>
    </ligand>
</feature>
<evidence type="ECO:0000256" key="1">
    <source>
        <dbReference type="ARBA" id="ARBA00006217"/>
    </source>
</evidence>
<sequence>MSKEFVELLPAALTWTHLCKRTPPSRRLLLRRHRPSQSLVSFSANYSRSRPLSLTHSYFYTPTPSPPPPTLLPSSSFQPNSSSPIKVADYLLAFYLSFIRFITARSFALVIVNLSLRLPLAINFFNLLRDIFRPNAKDGSKSSKPSNKAPVPATKTTTTTMSASNTTAPAACCTHHETNPAELLSRNAAWAERTASVNPSLFPQMAAGQSPEILWLGCSDSRVPETTVLDLQPGEVFVHRNIANLIPAGDLSSLSVLQYAVEVLQVKHIIVAGHYGCGGVNAALQNRKLGLIDAWLRGVREVRNKYKKELDECKTQKEKSDKLVEFNVLEQVRSVLKNPNVLEAIEERGLEVHGWVFDIATGKCKNLELEVDKIEEEAFKLNQA</sequence>
<feature type="binding site" evidence="9">
    <location>
        <position position="220"/>
    </location>
    <ligand>
        <name>Zn(2+)</name>
        <dbReference type="ChEBI" id="CHEBI:29105"/>
    </ligand>
</feature>
<dbReference type="GO" id="GO:0008270">
    <property type="term" value="F:zinc ion binding"/>
    <property type="evidence" value="ECO:0007669"/>
    <property type="project" value="InterPro"/>
</dbReference>
<dbReference type="InterPro" id="IPR001765">
    <property type="entry name" value="Carbonic_anhydrase"/>
</dbReference>
<keyword evidence="5 9" id="KW-0862">Zinc</keyword>
<dbReference type="GO" id="GO:0034599">
    <property type="term" value="P:cellular response to oxidative stress"/>
    <property type="evidence" value="ECO:0007669"/>
    <property type="project" value="TreeGrafter"/>
</dbReference>
<dbReference type="CDD" id="cd00883">
    <property type="entry name" value="beta_CA_cladeA"/>
    <property type="match status" value="1"/>
</dbReference>
<keyword evidence="13" id="KW-1185">Reference proteome</keyword>
<evidence type="ECO:0000256" key="7">
    <source>
        <dbReference type="ARBA" id="ARBA00031969"/>
    </source>
</evidence>
<dbReference type="Gene3D" id="3.40.1050.10">
    <property type="entry name" value="Carbonic anhydrase"/>
    <property type="match status" value="1"/>
</dbReference>
<feature type="binding site" evidence="9">
    <location>
        <position position="274"/>
    </location>
    <ligand>
        <name>Zn(2+)</name>
        <dbReference type="ChEBI" id="CHEBI:29105"/>
    </ligand>
</feature>
<evidence type="ECO:0000313" key="12">
    <source>
        <dbReference type="EMBL" id="TGZ82746.1"/>
    </source>
</evidence>
<dbReference type="SUPFAM" id="SSF53056">
    <property type="entry name" value="beta-carbonic anhydrase, cab"/>
    <property type="match status" value="1"/>
</dbReference>
<evidence type="ECO:0000256" key="11">
    <source>
        <dbReference type="SAM" id="MobiDB-lite"/>
    </source>
</evidence>
<dbReference type="AlphaFoldDB" id="A0A4S2N1B4"/>
<dbReference type="GO" id="GO:0005737">
    <property type="term" value="C:cytoplasm"/>
    <property type="evidence" value="ECO:0007669"/>
    <property type="project" value="TreeGrafter"/>
</dbReference>
<dbReference type="EMBL" id="ML220114">
    <property type="protein sequence ID" value="TGZ82746.1"/>
    <property type="molecule type" value="Genomic_DNA"/>
</dbReference>
<reference evidence="12 13" key="1">
    <citation type="submission" date="2019-04" db="EMBL/GenBank/DDBJ databases">
        <title>Comparative genomics and transcriptomics to analyze fruiting body development in filamentous ascomycetes.</title>
        <authorList>
            <consortium name="DOE Joint Genome Institute"/>
            <person name="Lutkenhaus R."/>
            <person name="Traeger S."/>
            <person name="Breuer J."/>
            <person name="Kuo A."/>
            <person name="Lipzen A."/>
            <person name="Pangilinan J."/>
            <person name="Dilworth D."/>
            <person name="Sandor L."/>
            <person name="Poggeler S."/>
            <person name="Barry K."/>
            <person name="Grigoriev I.V."/>
            <person name="Nowrousian M."/>
        </authorList>
    </citation>
    <scope>NUCLEOTIDE SEQUENCE [LARGE SCALE GENOMIC DNA]</scope>
    <source>
        <strain evidence="12 13">CBS 389.68</strain>
    </source>
</reference>
<dbReference type="SMART" id="SM00947">
    <property type="entry name" value="Pro_CA"/>
    <property type="match status" value="1"/>
</dbReference>
<dbReference type="GO" id="GO:0015976">
    <property type="term" value="P:carbon utilization"/>
    <property type="evidence" value="ECO:0007669"/>
    <property type="project" value="InterPro"/>
</dbReference>
<dbReference type="OrthoDB" id="10248475at2759"/>
<dbReference type="InterPro" id="IPR015892">
    <property type="entry name" value="Carbonic_anhydrase_CS"/>
</dbReference>
<evidence type="ECO:0000313" key="13">
    <source>
        <dbReference type="Proteomes" id="UP000298138"/>
    </source>
</evidence>
<comment type="catalytic activity">
    <reaction evidence="8">
        <text>hydrogencarbonate + H(+) = CO2 + H2O</text>
        <dbReference type="Rhea" id="RHEA:10748"/>
        <dbReference type="ChEBI" id="CHEBI:15377"/>
        <dbReference type="ChEBI" id="CHEBI:15378"/>
        <dbReference type="ChEBI" id="CHEBI:16526"/>
        <dbReference type="ChEBI" id="CHEBI:17544"/>
        <dbReference type="EC" id="4.2.1.1"/>
    </reaction>
</comment>
<evidence type="ECO:0000256" key="3">
    <source>
        <dbReference type="ARBA" id="ARBA00014628"/>
    </source>
</evidence>
<dbReference type="GO" id="GO:0071244">
    <property type="term" value="P:cellular response to carbon dioxide"/>
    <property type="evidence" value="ECO:0007669"/>
    <property type="project" value="TreeGrafter"/>
</dbReference>
<keyword evidence="6" id="KW-0456">Lyase</keyword>
<evidence type="ECO:0000256" key="8">
    <source>
        <dbReference type="ARBA" id="ARBA00048348"/>
    </source>
</evidence>
<evidence type="ECO:0000256" key="2">
    <source>
        <dbReference type="ARBA" id="ARBA00012925"/>
    </source>
</evidence>
<keyword evidence="4 9" id="KW-0479">Metal-binding</keyword>
<dbReference type="Pfam" id="PF00484">
    <property type="entry name" value="Pro_CA"/>
    <property type="match status" value="1"/>
</dbReference>
<dbReference type="PANTHER" id="PTHR11002">
    <property type="entry name" value="CARBONIC ANHYDRASE"/>
    <property type="match status" value="1"/>
</dbReference>
<dbReference type="EC" id="4.2.1.1" evidence="2"/>
<dbReference type="InParanoid" id="A0A4S2N1B4"/>
<evidence type="ECO:0000256" key="6">
    <source>
        <dbReference type="ARBA" id="ARBA00023239"/>
    </source>
</evidence>
<name>A0A4S2N1B4_9PEZI</name>
<proteinExistence type="inferred from homology"/>
<feature type="coiled-coil region" evidence="10">
    <location>
        <begin position="357"/>
        <end position="384"/>
    </location>
</feature>
<dbReference type="InterPro" id="IPR036874">
    <property type="entry name" value="Carbonic_anhydrase_sf"/>
</dbReference>
<dbReference type="STRING" id="341454.A0A4S2N1B4"/>
<organism evidence="12 13">
    <name type="scientific">Ascodesmis nigricans</name>
    <dbReference type="NCBI Taxonomy" id="341454"/>
    <lineage>
        <taxon>Eukaryota</taxon>
        <taxon>Fungi</taxon>
        <taxon>Dikarya</taxon>
        <taxon>Ascomycota</taxon>
        <taxon>Pezizomycotina</taxon>
        <taxon>Pezizomycetes</taxon>
        <taxon>Pezizales</taxon>
        <taxon>Ascodesmidaceae</taxon>
        <taxon>Ascodesmis</taxon>
    </lineage>
</organism>
<evidence type="ECO:0000256" key="10">
    <source>
        <dbReference type="SAM" id="Coils"/>
    </source>
</evidence>
<gene>
    <name evidence="12" type="ORF">EX30DRAFT_316516</name>
</gene>
<feature type="binding site" evidence="9">
    <location>
        <position position="218"/>
    </location>
    <ligand>
        <name>Zn(2+)</name>
        <dbReference type="ChEBI" id="CHEBI:29105"/>
    </ligand>
</feature>
<keyword evidence="10" id="KW-0175">Coiled coil</keyword>
<dbReference type="PANTHER" id="PTHR11002:SF76">
    <property type="entry name" value="CARBONIC ANHYDRASE"/>
    <property type="match status" value="1"/>
</dbReference>
<comment type="similarity">
    <text evidence="1">Belongs to the beta-class carbonic anhydrase family.</text>
</comment>
<feature type="compositionally biased region" description="Low complexity" evidence="11">
    <location>
        <begin position="147"/>
        <end position="163"/>
    </location>
</feature>
<protein>
    <recommendedName>
        <fullName evidence="3">Carbonic anhydrase</fullName>
        <ecNumber evidence="2">4.2.1.1</ecNumber>
    </recommendedName>
    <alternativeName>
        <fullName evidence="7">Carbonate dehydratase</fullName>
    </alternativeName>
</protein>